<evidence type="ECO:0000313" key="7">
    <source>
        <dbReference type="EMBL" id="MBB3224731.1"/>
    </source>
</evidence>
<evidence type="ECO:0000256" key="2">
    <source>
        <dbReference type="ARBA" id="ARBA00022692"/>
    </source>
</evidence>
<dbReference type="GO" id="GO:0016020">
    <property type="term" value="C:membrane"/>
    <property type="evidence" value="ECO:0007669"/>
    <property type="project" value="UniProtKB-SubCell"/>
</dbReference>
<feature type="transmembrane region" description="Helical" evidence="5">
    <location>
        <begin position="105"/>
        <end position="123"/>
    </location>
</feature>
<evidence type="ECO:0000256" key="4">
    <source>
        <dbReference type="ARBA" id="ARBA00023136"/>
    </source>
</evidence>
<sequence length="314" mass="32520">MQLTEPPGVAMQRAEAGQLVLVAAIWGASYLFIRIAAPAFGPVAMAGARALLAALMMLPLLLWRGLGGTALRHWKGIALVGVTNVAVPFLLFNFAALAIPAGLSAILSSTTPLFAALIGAIWLGEGLTVQRMVGLATGFAGVVLLVVDKVQFGQGPLWQTLAATFACLAATMLYGFTGNFTRRHMAHVPPVAVAAGSQVAAAALLALPMAASWPNTLPPAHAWTALLALCALCTTFAYVLFYGLIARLGASRAMSALFLIPAFGVLWGGLFLGEPFTLRMAACCGVILSGCALTMGLLKLPGWRRVPAAGDAPL</sequence>
<feature type="transmembrane region" description="Helical" evidence="5">
    <location>
        <begin position="253"/>
        <end position="272"/>
    </location>
</feature>
<dbReference type="SUPFAM" id="SSF103481">
    <property type="entry name" value="Multidrug resistance efflux transporter EmrE"/>
    <property type="match status" value="2"/>
</dbReference>
<organism evidence="7 8">
    <name type="scientific">Pseudoduganella umbonata</name>
    <dbReference type="NCBI Taxonomy" id="864828"/>
    <lineage>
        <taxon>Bacteria</taxon>
        <taxon>Pseudomonadati</taxon>
        <taxon>Pseudomonadota</taxon>
        <taxon>Betaproteobacteria</taxon>
        <taxon>Burkholderiales</taxon>
        <taxon>Oxalobacteraceae</taxon>
        <taxon>Telluria group</taxon>
        <taxon>Pseudoduganella</taxon>
    </lineage>
</organism>
<gene>
    <name evidence="7" type="ORF">FHS02_005597</name>
</gene>
<evidence type="ECO:0000259" key="6">
    <source>
        <dbReference type="Pfam" id="PF00892"/>
    </source>
</evidence>
<feature type="transmembrane region" description="Helical" evidence="5">
    <location>
        <begin position="132"/>
        <end position="151"/>
    </location>
</feature>
<feature type="transmembrane region" description="Helical" evidence="5">
    <location>
        <begin position="43"/>
        <end position="64"/>
    </location>
</feature>
<dbReference type="InterPro" id="IPR037185">
    <property type="entry name" value="EmrE-like"/>
</dbReference>
<evidence type="ECO:0000256" key="3">
    <source>
        <dbReference type="ARBA" id="ARBA00022989"/>
    </source>
</evidence>
<protein>
    <submittedName>
        <fullName evidence="7">Drug/metabolite transporter (DMT)-like permease</fullName>
    </submittedName>
</protein>
<comment type="caution">
    <text evidence="7">The sequence shown here is derived from an EMBL/GenBank/DDBJ whole genome shotgun (WGS) entry which is preliminary data.</text>
</comment>
<feature type="transmembrane region" description="Helical" evidence="5">
    <location>
        <begin position="278"/>
        <end position="298"/>
    </location>
</feature>
<dbReference type="PANTHER" id="PTHR32322:SF9">
    <property type="entry name" value="AMINO-ACID METABOLITE EFFLUX PUMP-RELATED"/>
    <property type="match status" value="1"/>
</dbReference>
<keyword evidence="3 5" id="KW-1133">Transmembrane helix</keyword>
<feature type="transmembrane region" description="Helical" evidence="5">
    <location>
        <begin position="188"/>
        <end position="210"/>
    </location>
</feature>
<feature type="transmembrane region" description="Helical" evidence="5">
    <location>
        <begin position="222"/>
        <end position="241"/>
    </location>
</feature>
<dbReference type="Pfam" id="PF00892">
    <property type="entry name" value="EamA"/>
    <property type="match status" value="2"/>
</dbReference>
<name>A0A7W5EHN0_9BURK</name>
<evidence type="ECO:0000256" key="5">
    <source>
        <dbReference type="SAM" id="Phobius"/>
    </source>
</evidence>
<feature type="domain" description="EamA" evidence="6">
    <location>
        <begin position="19"/>
        <end position="146"/>
    </location>
</feature>
<comment type="subcellular location">
    <subcellularLocation>
        <location evidence="1">Membrane</location>
        <topology evidence="1">Multi-pass membrane protein</topology>
    </subcellularLocation>
</comment>
<evidence type="ECO:0000313" key="8">
    <source>
        <dbReference type="Proteomes" id="UP000584325"/>
    </source>
</evidence>
<dbReference type="RefSeq" id="WP_229422647.1">
    <property type="nucleotide sequence ID" value="NZ_CP040017.1"/>
</dbReference>
<keyword evidence="2 5" id="KW-0812">Transmembrane</keyword>
<feature type="transmembrane region" description="Helical" evidence="5">
    <location>
        <begin position="76"/>
        <end position="99"/>
    </location>
</feature>
<proteinExistence type="predicted"/>
<dbReference type="InterPro" id="IPR050638">
    <property type="entry name" value="AA-Vitamin_Transporters"/>
</dbReference>
<dbReference type="Proteomes" id="UP000584325">
    <property type="component" value="Unassembled WGS sequence"/>
</dbReference>
<dbReference type="InterPro" id="IPR000620">
    <property type="entry name" value="EamA_dom"/>
</dbReference>
<feature type="domain" description="EamA" evidence="6">
    <location>
        <begin position="165"/>
        <end position="295"/>
    </location>
</feature>
<accession>A0A7W5EHN0</accession>
<feature type="transmembrane region" description="Helical" evidence="5">
    <location>
        <begin position="19"/>
        <end position="37"/>
    </location>
</feature>
<dbReference type="EMBL" id="JACHXS010000014">
    <property type="protein sequence ID" value="MBB3224731.1"/>
    <property type="molecule type" value="Genomic_DNA"/>
</dbReference>
<dbReference type="AlphaFoldDB" id="A0A7W5EHN0"/>
<reference evidence="7 8" key="1">
    <citation type="submission" date="2020-08" db="EMBL/GenBank/DDBJ databases">
        <title>Genomic Encyclopedia of Type Strains, Phase III (KMG-III): the genomes of soil and plant-associated and newly described type strains.</title>
        <authorList>
            <person name="Whitman W."/>
        </authorList>
    </citation>
    <scope>NUCLEOTIDE SEQUENCE [LARGE SCALE GENOMIC DNA]</scope>
    <source>
        <strain evidence="7 8">CECT 7753</strain>
    </source>
</reference>
<feature type="transmembrane region" description="Helical" evidence="5">
    <location>
        <begin position="157"/>
        <end position="176"/>
    </location>
</feature>
<evidence type="ECO:0000256" key="1">
    <source>
        <dbReference type="ARBA" id="ARBA00004141"/>
    </source>
</evidence>
<dbReference type="PANTHER" id="PTHR32322">
    <property type="entry name" value="INNER MEMBRANE TRANSPORTER"/>
    <property type="match status" value="1"/>
</dbReference>
<keyword evidence="4 5" id="KW-0472">Membrane</keyword>